<dbReference type="OMA" id="WEDLEYP"/>
<evidence type="ECO:0000256" key="5">
    <source>
        <dbReference type="ARBA" id="ARBA00022990"/>
    </source>
</evidence>
<feature type="compositionally biased region" description="Basic and acidic residues" evidence="11">
    <location>
        <begin position="154"/>
        <end position="169"/>
    </location>
</feature>
<dbReference type="PIRSF" id="PIRSF036514">
    <property type="entry name" value="Sm_HSP_B1"/>
    <property type="match status" value="1"/>
</dbReference>
<evidence type="ECO:0000313" key="13">
    <source>
        <dbReference type="EMBL" id="GCB70098.1"/>
    </source>
</evidence>
<dbReference type="InterPro" id="IPR002068">
    <property type="entry name" value="A-crystallin/Hsp20_dom"/>
</dbReference>
<evidence type="ECO:0000259" key="12">
    <source>
        <dbReference type="PROSITE" id="PS01031"/>
    </source>
</evidence>
<dbReference type="SUPFAM" id="SSF49764">
    <property type="entry name" value="HSP20-like chaperones"/>
    <property type="match status" value="1"/>
</dbReference>
<keyword evidence="14" id="KW-1185">Reference proteome</keyword>
<keyword evidence="2" id="KW-0273">Eye lens protein</keyword>
<evidence type="ECO:0000256" key="6">
    <source>
        <dbReference type="ARBA" id="ARBA00030175"/>
    </source>
</evidence>
<evidence type="ECO:0000256" key="7">
    <source>
        <dbReference type="PIRNR" id="PIRNR036514"/>
    </source>
</evidence>
<gene>
    <name evidence="13" type="ORF">scyTo_0001199</name>
</gene>
<dbReference type="InterPro" id="IPR008978">
    <property type="entry name" value="HSP20-like_chaperone"/>
</dbReference>
<sequence length="177" mass="20381">MDIAVQTPWLRRSLMPNSLFPSRIYDQHFGEHFDADFFPNFSSVVSPFYWRMPSPMFRLPSWVQSGLSELRLDKDKFTIHLDVKHFTPEELRVKSLGDFVEIQAQHEERQDEHGYVSREFHRKYKVPAGVDPTLITCSLSADGILTISGPRKVADVPERSVPISREEKPAVAGPQQK</sequence>
<dbReference type="PROSITE" id="PS01031">
    <property type="entry name" value="SHSP"/>
    <property type="match status" value="1"/>
</dbReference>
<dbReference type="Pfam" id="PF00525">
    <property type="entry name" value="Crystallin"/>
    <property type="match status" value="1"/>
</dbReference>
<dbReference type="GO" id="GO:0005737">
    <property type="term" value="C:cytoplasm"/>
    <property type="evidence" value="ECO:0007669"/>
    <property type="project" value="TreeGrafter"/>
</dbReference>
<dbReference type="InterPro" id="IPR055269">
    <property type="entry name" value="Alpha-crystallin/HSP_16"/>
</dbReference>
<dbReference type="EMBL" id="BFAA01000258">
    <property type="protein sequence ID" value="GCB70098.1"/>
    <property type="molecule type" value="Genomic_DNA"/>
</dbReference>
<dbReference type="GO" id="GO:0005634">
    <property type="term" value="C:nucleus"/>
    <property type="evidence" value="ECO:0007669"/>
    <property type="project" value="TreeGrafter"/>
</dbReference>
<keyword evidence="5" id="KW-0007">Acetylation</keyword>
<evidence type="ECO:0000256" key="1">
    <source>
        <dbReference type="ARBA" id="ARBA00018516"/>
    </source>
</evidence>
<dbReference type="PRINTS" id="PR00299">
    <property type="entry name" value="ACRYSTALLIN"/>
</dbReference>
<dbReference type="AlphaFoldDB" id="A0A401PAF4"/>
<dbReference type="PANTHER" id="PTHR45640">
    <property type="entry name" value="HEAT SHOCK PROTEIN HSP-12.2-RELATED"/>
    <property type="match status" value="1"/>
</dbReference>
<evidence type="ECO:0000256" key="8">
    <source>
        <dbReference type="PIRSR" id="PIRSR036514-1"/>
    </source>
</evidence>
<feature type="binding site" evidence="8">
    <location>
        <position position="108"/>
    </location>
    <ligand>
        <name>Zn(2+)</name>
        <dbReference type="ChEBI" id="CHEBI:29105"/>
        <label>1</label>
    </ligand>
</feature>
<name>A0A401PAF4_SCYTO</name>
<dbReference type="InterPro" id="IPR003090">
    <property type="entry name" value="Alpha-crystallin_N"/>
</dbReference>
<evidence type="ECO:0000256" key="10">
    <source>
        <dbReference type="RuleBase" id="RU003616"/>
    </source>
</evidence>
<dbReference type="GO" id="GO:0051082">
    <property type="term" value="F:unfolded protein binding"/>
    <property type="evidence" value="ECO:0007669"/>
    <property type="project" value="TreeGrafter"/>
</dbReference>
<dbReference type="GO" id="GO:0005212">
    <property type="term" value="F:structural constituent of eye lens"/>
    <property type="evidence" value="ECO:0007669"/>
    <property type="project" value="UniProtKB-KW"/>
</dbReference>
<organism evidence="13 14">
    <name type="scientific">Scyliorhinus torazame</name>
    <name type="common">Cloudy catshark</name>
    <name type="synonym">Catulus torazame</name>
    <dbReference type="NCBI Taxonomy" id="75743"/>
    <lineage>
        <taxon>Eukaryota</taxon>
        <taxon>Metazoa</taxon>
        <taxon>Chordata</taxon>
        <taxon>Craniata</taxon>
        <taxon>Vertebrata</taxon>
        <taxon>Chondrichthyes</taxon>
        <taxon>Elasmobranchii</taxon>
        <taxon>Galeomorphii</taxon>
        <taxon>Galeoidea</taxon>
        <taxon>Carcharhiniformes</taxon>
        <taxon>Scyliorhinidae</taxon>
        <taxon>Scyliorhinus</taxon>
    </lineage>
</organism>
<proteinExistence type="inferred from homology"/>
<dbReference type="Gene3D" id="2.60.40.790">
    <property type="match status" value="1"/>
</dbReference>
<feature type="binding site" evidence="8">
    <location>
        <position position="106"/>
    </location>
    <ligand>
        <name>Zn(2+)</name>
        <dbReference type="ChEBI" id="CHEBI:29105"/>
        <label>1</label>
    </ligand>
</feature>
<reference evidence="13 14" key="1">
    <citation type="journal article" date="2018" name="Nat. Ecol. Evol.">
        <title>Shark genomes provide insights into elasmobranch evolution and the origin of vertebrates.</title>
        <authorList>
            <person name="Hara Y"/>
            <person name="Yamaguchi K"/>
            <person name="Onimaru K"/>
            <person name="Kadota M"/>
            <person name="Koyanagi M"/>
            <person name="Keeley SD"/>
            <person name="Tatsumi K"/>
            <person name="Tanaka K"/>
            <person name="Motone F"/>
            <person name="Kageyama Y"/>
            <person name="Nozu R"/>
            <person name="Adachi N"/>
            <person name="Nishimura O"/>
            <person name="Nakagawa R"/>
            <person name="Tanegashima C"/>
            <person name="Kiyatake I"/>
            <person name="Matsumoto R"/>
            <person name="Murakumo K"/>
            <person name="Nishida K"/>
            <person name="Terakita A"/>
            <person name="Kuratani S"/>
            <person name="Sato K"/>
            <person name="Hyodo S Kuraku.S."/>
        </authorList>
    </citation>
    <scope>NUCLEOTIDE SEQUENCE [LARGE SCALE GENOMIC DNA]</scope>
</reference>
<dbReference type="GO" id="GO:0042026">
    <property type="term" value="P:protein refolding"/>
    <property type="evidence" value="ECO:0007669"/>
    <property type="project" value="TreeGrafter"/>
</dbReference>
<dbReference type="GO" id="GO:0043066">
    <property type="term" value="P:negative regulation of apoptotic process"/>
    <property type="evidence" value="ECO:0007669"/>
    <property type="project" value="TreeGrafter"/>
</dbReference>
<comment type="similarity">
    <text evidence="7 9 10">Belongs to the small heat shock protein (HSP20) family.</text>
</comment>
<dbReference type="Proteomes" id="UP000288216">
    <property type="component" value="Unassembled WGS sequence"/>
</dbReference>
<dbReference type="Pfam" id="PF00011">
    <property type="entry name" value="HSP20"/>
    <property type="match status" value="1"/>
</dbReference>
<keyword evidence="3 8" id="KW-0479">Metal-binding</keyword>
<evidence type="ECO:0000256" key="9">
    <source>
        <dbReference type="PROSITE-ProRule" id="PRU00285"/>
    </source>
</evidence>
<evidence type="ECO:0000313" key="14">
    <source>
        <dbReference type="Proteomes" id="UP000288216"/>
    </source>
</evidence>
<accession>A0A401PAF4</accession>
<feature type="binding site" evidence="8">
    <location>
        <position position="113"/>
    </location>
    <ligand>
        <name>Zn(2+)</name>
        <dbReference type="ChEBI" id="CHEBI:29105"/>
        <label>1</label>
    </ligand>
</feature>
<comment type="caution">
    <text evidence="13">The sequence shown here is derived from an EMBL/GenBank/DDBJ whole genome shotgun (WGS) entry which is preliminary data.</text>
</comment>
<dbReference type="GO" id="GO:0009408">
    <property type="term" value="P:response to heat"/>
    <property type="evidence" value="ECO:0007669"/>
    <property type="project" value="TreeGrafter"/>
</dbReference>
<dbReference type="InterPro" id="IPR001436">
    <property type="entry name" value="Alpha-crystallin/sHSP_animal"/>
</dbReference>
<evidence type="ECO:0000256" key="11">
    <source>
        <dbReference type="SAM" id="MobiDB-lite"/>
    </source>
</evidence>
<evidence type="ECO:0000256" key="4">
    <source>
        <dbReference type="ARBA" id="ARBA00022833"/>
    </source>
</evidence>
<dbReference type="PANTHER" id="PTHR45640:SF5">
    <property type="entry name" value="ALPHA-CRYSTALLIN B CHAIN"/>
    <property type="match status" value="1"/>
</dbReference>
<feature type="domain" description="SHSP" evidence="12">
    <location>
        <begin position="58"/>
        <end position="166"/>
    </location>
</feature>
<dbReference type="GO" id="GO:0046872">
    <property type="term" value="F:metal ion binding"/>
    <property type="evidence" value="ECO:0007669"/>
    <property type="project" value="UniProtKB-KW"/>
</dbReference>
<dbReference type="STRING" id="75743.A0A401PAF4"/>
<dbReference type="OrthoDB" id="1431247at2759"/>
<keyword evidence="4 8" id="KW-0862">Zinc</keyword>
<protein>
    <recommendedName>
        <fullName evidence="1">Alpha-crystallin B chain</fullName>
    </recommendedName>
    <alternativeName>
        <fullName evidence="6">Alpha(B)-crystallin</fullName>
    </alternativeName>
</protein>
<feature type="region of interest" description="Disordered" evidence="11">
    <location>
        <begin position="154"/>
        <end position="177"/>
    </location>
</feature>
<evidence type="ECO:0000256" key="2">
    <source>
        <dbReference type="ARBA" id="ARBA00022613"/>
    </source>
</evidence>
<evidence type="ECO:0000256" key="3">
    <source>
        <dbReference type="ARBA" id="ARBA00022723"/>
    </source>
</evidence>